<name>A0A2X0MW25_9BASI</name>
<feature type="compositionally biased region" description="Low complexity" evidence="3">
    <location>
        <begin position="32"/>
        <end position="58"/>
    </location>
</feature>
<proteinExistence type="predicted"/>
<dbReference type="PANTHER" id="PTHR31001">
    <property type="entry name" value="UNCHARACTERIZED TRANSCRIPTIONAL REGULATORY PROTEIN"/>
    <property type="match status" value="1"/>
</dbReference>
<dbReference type="STRING" id="796604.A0A2X0MW25"/>
<protein>
    <submittedName>
        <fullName evidence="4">BQ5605_C003g02409 protein</fullName>
    </submittedName>
</protein>
<evidence type="ECO:0000313" key="5">
    <source>
        <dbReference type="Proteomes" id="UP000249464"/>
    </source>
</evidence>
<comment type="subcellular location">
    <subcellularLocation>
        <location evidence="1">Nucleus</location>
    </subcellularLocation>
</comment>
<dbReference type="CDD" id="cd12148">
    <property type="entry name" value="fungal_TF_MHR"/>
    <property type="match status" value="1"/>
</dbReference>
<organism evidence="4 5">
    <name type="scientific">Microbotryum silenes-dioicae</name>
    <dbReference type="NCBI Taxonomy" id="796604"/>
    <lineage>
        <taxon>Eukaryota</taxon>
        <taxon>Fungi</taxon>
        <taxon>Dikarya</taxon>
        <taxon>Basidiomycota</taxon>
        <taxon>Pucciniomycotina</taxon>
        <taxon>Microbotryomycetes</taxon>
        <taxon>Microbotryales</taxon>
        <taxon>Microbotryaceae</taxon>
        <taxon>Microbotryum</taxon>
    </lineage>
</organism>
<keyword evidence="5" id="KW-1185">Reference proteome</keyword>
<reference evidence="4 5" key="1">
    <citation type="submission" date="2016-11" db="EMBL/GenBank/DDBJ databases">
        <authorList>
            <person name="Jaros S."/>
            <person name="Januszkiewicz K."/>
            <person name="Wedrychowicz H."/>
        </authorList>
    </citation>
    <scope>NUCLEOTIDE SEQUENCE [LARGE SCALE GENOMIC DNA]</scope>
</reference>
<evidence type="ECO:0000256" key="1">
    <source>
        <dbReference type="ARBA" id="ARBA00004123"/>
    </source>
</evidence>
<evidence type="ECO:0000256" key="3">
    <source>
        <dbReference type="SAM" id="MobiDB-lite"/>
    </source>
</evidence>
<dbReference type="EMBL" id="FQNC01000042">
    <property type="protein sequence ID" value="SGY40673.1"/>
    <property type="molecule type" value="Genomic_DNA"/>
</dbReference>
<dbReference type="GO" id="GO:0005634">
    <property type="term" value="C:nucleus"/>
    <property type="evidence" value="ECO:0007669"/>
    <property type="project" value="UniProtKB-SubCell"/>
</dbReference>
<evidence type="ECO:0000256" key="2">
    <source>
        <dbReference type="ARBA" id="ARBA00023242"/>
    </source>
</evidence>
<sequence>MLTTSSDSTAAPELSARNGDGNGVGVGGAAGGNAAIAATGNTPAAPSTSNSAGSTSSNKHNYASQLEGARGWFNDASEEGAASPEYAADNKPRHLCPKLKCDRGSPCGACRDRQEGHMCEWEGAVRLPNPAYTRDQEAQDLRHQLDRLEGLLNILSGSEGEKPRANTEVAAARALGMLSGTFNGGSADNRRSVNVGVGADAVDQIAQLLPDQHELDLAIEQFLSDVVPFLPICHAPSFSARLRQFDDKNALEDPSLLAIVLGILGLYSNSQAIEDASRSRLSSCRALLNGAKTALRLAHYAVAPSLDSLRAQLIIHHHEMSQDLPEAPFSLDAIIRSAQNLGLVSPLLKISQLTPNDSTPGETLVCPTALRFKLLPSVQLHRAGGETAHLALHHLRRLGVSHAGNGGRTCTCSSYQYDTRFPANAFDVDITHDAVGQRPIGAATPTLYISHLAEIASASRTITERIFAVHTPLPVTWHVILQLSEELNRIEATFPGSFLLEWKGEVVRPLDPQSASLDMIRIKGIFGPGALGPSLQGRKRKMLLGCILSIFRGYEQHPKLSCSAEVTHHALNAILVLAVDLLPHLHFSLHPHIVQRTPKDLATISRGGS</sequence>
<dbReference type="Proteomes" id="UP000249464">
    <property type="component" value="Unassembled WGS sequence"/>
</dbReference>
<dbReference type="InterPro" id="IPR050613">
    <property type="entry name" value="Sec_Metabolite_Reg"/>
</dbReference>
<gene>
    <name evidence="4" type="primary">BQ5605_C003g02409</name>
    <name evidence="4" type="ORF">BQ5605_C003G02409</name>
</gene>
<dbReference type="AlphaFoldDB" id="A0A2X0MW25"/>
<feature type="region of interest" description="Disordered" evidence="3">
    <location>
        <begin position="1"/>
        <end position="60"/>
    </location>
</feature>
<accession>A0A2X0MW25</accession>
<keyword evidence="2" id="KW-0539">Nucleus</keyword>
<feature type="compositionally biased region" description="Gly residues" evidence="3">
    <location>
        <begin position="20"/>
        <end position="31"/>
    </location>
</feature>
<evidence type="ECO:0000313" key="4">
    <source>
        <dbReference type="EMBL" id="SGY40673.1"/>
    </source>
</evidence>